<dbReference type="EMBL" id="UHAQ01000004">
    <property type="protein sequence ID" value="SUK94611.1"/>
    <property type="molecule type" value="Genomic_DNA"/>
</dbReference>
<dbReference type="PANTHER" id="PTHR43257:SF2">
    <property type="entry name" value="PYRUVATE DEHYDROGENASE E1 COMPONENT SUBUNIT BETA"/>
    <property type="match status" value="1"/>
</dbReference>
<dbReference type="SUPFAM" id="SSF52922">
    <property type="entry name" value="TK C-terminal domain-like"/>
    <property type="match status" value="1"/>
</dbReference>
<dbReference type="Pfam" id="PF02780">
    <property type="entry name" value="Transketolase_C"/>
    <property type="match status" value="1"/>
</dbReference>
<keyword evidence="3" id="KW-0786">Thiamine pyrophosphate</keyword>
<dbReference type="GO" id="GO:0003863">
    <property type="term" value="F:branched-chain 2-oxo acid dehydrogenase activity"/>
    <property type="evidence" value="ECO:0007669"/>
    <property type="project" value="UniProtKB-EC"/>
</dbReference>
<evidence type="ECO:0000256" key="2">
    <source>
        <dbReference type="ARBA" id="ARBA00023002"/>
    </source>
</evidence>
<dbReference type="FunFam" id="3.40.50.920:FF:000001">
    <property type="entry name" value="Pyruvate dehydrogenase E1 beta subunit"/>
    <property type="match status" value="1"/>
</dbReference>
<dbReference type="EC" id="1.2.4.4" evidence="5"/>
<protein>
    <submittedName>
        <fullName evidence="5">Branched-chain alpha-keto acid dehydrogenase, E1 component, beta subunit</fullName>
        <ecNumber evidence="5">1.2.4.4</ecNumber>
    </submittedName>
</protein>
<dbReference type="InterPro" id="IPR009014">
    <property type="entry name" value="Transketo_C/PFOR_II"/>
</dbReference>
<keyword evidence="2 5" id="KW-0560">Oxidoreductase</keyword>
<gene>
    <name evidence="5" type="primary">bfmBAB_1</name>
    <name evidence="5" type="ORF">NCTC5664_03429</name>
</gene>
<proteinExistence type="predicted"/>
<feature type="domain" description="Transketolase C-terminal" evidence="4">
    <location>
        <begin position="1"/>
        <end position="105"/>
    </location>
</feature>
<evidence type="ECO:0000256" key="1">
    <source>
        <dbReference type="ARBA" id="ARBA00001964"/>
    </source>
</evidence>
<organism evidence="5 6">
    <name type="scientific">Staphylococcus aureus</name>
    <dbReference type="NCBI Taxonomy" id="1280"/>
    <lineage>
        <taxon>Bacteria</taxon>
        <taxon>Bacillati</taxon>
        <taxon>Bacillota</taxon>
        <taxon>Bacilli</taxon>
        <taxon>Bacillales</taxon>
        <taxon>Staphylococcaceae</taxon>
        <taxon>Staphylococcus</taxon>
    </lineage>
</organism>
<dbReference type="PANTHER" id="PTHR43257">
    <property type="entry name" value="PYRUVATE DEHYDROGENASE E1 COMPONENT BETA SUBUNIT"/>
    <property type="match status" value="1"/>
</dbReference>
<dbReference type="AlphaFoldDB" id="A0A380E3Z1"/>
<evidence type="ECO:0000259" key="4">
    <source>
        <dbReference type="Pfam" id="PF02780"/>
    </source>
</evidence>
<sequence>MVNYCLQAADILAADGINVEVVDLRTVYPLDKETIIDRAKHTGKVLLVTEDNLEGSIMSEVSAIIAEHCLFELDAPIMRLAAPDVPSMPFSPVLENEIMMNPEKILNKMRELAEF</sequence>
<evidence type="ECO:0000313" key="6">
    <source>
        <dbReference type="Proteomes" id="UP000254502"/>
    </source>
</evidence>
<name>A0A380E3Z1_STAAU</name>
<evidence type="ECO:0000256" key="3">
    <source>
        <dbReference type="ARBA" id="ARBA00023052"/>
    </source>
</evidence>
<accession>A0A380E3Z1</accession>
<dbReference type="Proteomes" id="UP000254502">
    <property type="component" value="Unassembled WGS sequence"/>
</dbReference>
<dbReference type="Gene3D" id="3.40.50.920">
    <property type="match status" value="1"/>
</dbReference>
<dbReference type="InterPro" id="IPR033248">
    <property type="entry name" value="Transketolase_C"/>
</dbReference>
<evidence type="ECO:0000313" key="5">
    <source>
        <dbReference type="EMBL" id="SUK94611.1"/>
    </source>
</evidence>
<reference evidence="5 6" key="1">
    <citation type="submission" date="2018-06" db="EMBL/GenBank/DDBJ databases">
        <authorList>
            <consortium name="Pathogen Informatics"/>
            <person name="Doyle S."/>
        </authorList>
    </citation>
    <scope>NUCLEOTIDE SEQUENCE [LARGE SCALE GENOMIC DNA]</scope>
    <source>
        <strain evidence="5 6">NCTC5664</strain>
    </source>
</reference>
<comment type="cofactor">
    <cofactor evidence="1">
        <name>thiamine diphosphate</name>
        <dbReference type="ChEBI" id="CHEBI:58937"/>
    </cofactor>
</comment>